<keyword evidence="2" id="KW-1185">Reference proteome</keyword>
<dbReference type="Proteomes" id="UP001064048">
    <property type="component" value="Chromosome 12"/>
</dbReference>
<protein>
    <submittedName>
        <fullName evidence="1">Uncharacterized protein</fullName>
    </submittedName>
</protein>
<dbReference type="EMBL" id="CM046112">
    <property type="protein sequence ID" value="KAI8428748.1"/>
    <property type="molecule type" value="Genomic_DNA"/>
</dbReference>
<comment type="caution">
    <text evidence="1">The sequence shown here is derived from an EMBL/GenBank/DDBJ whole genome shotgun (WGS) entry which is preliminary data.</text>
</comment>
<proteinExistence type="predicted"/>
<sequence length="359" mass="41076">MLGPHGEMIFLDAFPARRGPPPQEEISGSQCVDVNKDDISTLHKRQTTDARGLCIYDINEKLSRQGEYDIGGTYTGPEPDLWFYFTTSFGPGNKRLFNLFVCLRKEGSFNIGISYSNESSKNTHDSSRSYLPNQLKWQVFKSSQPNEKFLLKTFFFSLKQFEADTLCIPILIKTSPISPFNMDLIKQIKVNHDFGDLLSKQEKSNFSVQSSSGKQYQVHKIILAAHSPILRNMVKSEAVSSLFLDINDNDMELLLEFLYTGTIKNILKQDCLHLLDIAGKFQLNNLFFLVQYAIAEQINLTNCMEMAVISERYKLTDLQSTVFKFIKEHPGVFETDGWKNLDDVILAKKMFQYLHTNIV</sequence>
<organism evidence="1 2">
    <name type="scientific">Choristoneura fumiferana</name>
    <name type="common">Spruce budworm moth</name>
    <name type="synonym">Archips fumiferana</name>
    <dbReference type="NCBI Taxonomy" id="7141"/>
    <lineage>
        <taxon>Eukaryota</taxon>
        <taxon>Metazoa</taxon>
        <taxon>Ecdysozoa</taxon>
        <taxon>Arthropoda</taxon>
        <taxon>Hexapoda</taxon>
        <taxon>Insecta</taxon>
        <taxon>Pterygota</taxon>
        <taxon>Neoptera</taxon>
        <taxon>Endopterygota</taxon>
        <taxon>Lepidoptera</taxon>
        <taxon>Glossata</taxon>
        <taxon>Ditrysia</taxon>
        <taxon>Tortricoidea</taxon>
        <taxon>Tortricidae</taxon>
        <taxon>Tortricinae</taxon>
        <taxon>Choristoneura</taxon>
    </lineage>
</organism>
<reference evidence="1 2" key="1">
    <citation type="journal article" date="2022" name="Genome Biol. Evol.">
        <title>The Spruce Budworm Genome: Reconstructing the Evolutionary History of Antifreeze Proteins.</title>
        <authorList>
            <person name="Beliveau C."/>
            <person name="Gagne P."/>
            <person name="Picq S."/>
            <person name="Vernygora O."/>
            <person name="Keeling C.I."/>
            <person name="Pinkney K."/>
            <person name="Doucet D."/>
            <person name="Wen F."/>
            <person name="Johnston J.S."/>
            <person name="Maaroufi H."/>
            <person name="Boyle B."/>
            <person name="Laroche J."/>
            <person name="Dewar K."/>
            <person name="Juretic N."/>
            <person name="Blackburn G."/>
            <person name="Nisole A."/>
            <person name="Brunet B."/>
            <person name="Brandao M."/>
            <person name="Lumley L."/>
            <person name="Duan J."/>
            <person name="Quan G."/>
            <person name="Lucarotti C.J."/>
            <person name="Roe A.D."/>
            <person name="Sperling F.A.H."/>
            <person name="Levesque R.C."/>
            <person name="Cusson M."/>
        </authorList>
    </citation>
    <scope>NUCLEOTIDE SEQUENCE [LARGE SCALE GENOMIC DNA]</scope>
    <source>
        <strain evidence="1">Glfc:IPQL:Cfum</strain>
    </source>
</reference>
<gene>
    <name evidence="1" type="ORF">MSG28_007433</name>
</gene>
<evidence type="ECO:0000313" key="1">
    <source>
        <dbReference type="EMBL" id="KAI8428748.1"/>
    </source>
</evidence>
<name>A0ACC0JX96_CHOFU</name>
<evidence type="ECO:0000313" key="2">
    <source>
        <dbReference type="Proteomes" id="UP001064048"/>
    </source>
</evidence>
<accession>A0ACC0JX96</accession>